<evidence type="ECO:0000259" key="9">
    <source>
        <dbReference type="SMART" id="SM01217"/>
    </source>
</evidence>
<evidence type="ECO:0000256" key="1">
    <source>
        <dbReference type="ARBA" id="ARBA00005336"/>
    </source>
</evidence>
<comment type="caution">
    <text evidence="10">The sequence shown here is derived from an EMBL/GenBank/DDBJ whole genome shotgun (WGS) entry which is preliminary data.</text>
</comment>
<dbReference type="InterPro" id="IPR001764">
    <property type="entry name" value="Glyco_hydro_3_N"/>
</dbReference>
<reference evidence="10 11" key="1">
    <citation type="journal article" date="2019" name="Appl. Microbiol. Biotechnol.">
        <title>Differential efficiency of wild type rhizogenic strains for rol gene transformation of plants.</title>
        <authorList>
            <person name="Desmet S."/>
            <person name="De Keyser E."/>
            <person name="Van Vaerenbergh J."/>
            <person name="Baeyen S."/>
            <person name="Van Huylenbroeck J."/>
            <person name="Geelen D."/>
            <person name="Dhooghe E."/>
        </authorList>
    </citation>
    <scope>NUCLEOTIDE SEQUENCE [LARGE SCALE GENOMIC DNA]</scope>
    <source>
        <strain evidence="10 11">MAFF210266</strain>
    </source>
</reference>
<dbReference type="PROSITE" id="PS00775">
    <property type="entry name" value="GLYCOSYL_HYDROL_F3"/>
    <property type="match status" value="1"/>
</dbReference>
<dbReference type="InterPro" id="IPR050288">
    <property type="entry name" value="Cellulose_deg_GH3"/>
</dbReference>
<dbReference type="Pfam" id="PF01915">
    <property type="entry name" value="Glyco_hydro_3_C"/>
    <property type="match status" value="1"/>
</dbReference>
<protein>
    <recommendedName>
        <fullName evidence="7">Beta-D-glucoside glucohydrolase</fullName>
    </recommendedName>
    <alternativeName>
        <fullName evidence="5">Cellobiase</fullName>
    </alternativeName>
    <alternativeName>
        <fullName evidence="6">Gentiobiase</fullName>
    </alternativeName>
</protein>
<dbReference type="SUPFAM" id="SSF52279">
    <property type="entry name" value="Beta-D-glucan exohydrolase, C-terminal domain"/>
    <property type="match status" value="1"/>
</dbReference>
<dbReference type="Gene3D" id="2.60.40.10">
    <property type="entry name" value="Immunoglobulins"/>
    <property type="match status" value="1"/>
</dbReference>
<evidence type="ECO:0000313" key="11">
    <source>
        <dbReference type="Proteomes" id="UP000317023"/>
    </source>
</evidence>
<dbReference type="AlphaFoldDB" id="A0A546Y2T5"/>
<dbReference type="GO" id="GO:0005975">
    <property type="term" value="P:carbohydrate metabolic process"/>
    <property type="evidence" value="ECO:0007669"/>
    <property type="project" value="InterPro"/>
</dbReference>
<evidence type="ECO:0000256" key="7">
    <source>
        <dbReference type="ARBA" id="ARBA00032594"/>
    </source>
</evidence>
<dbReference type="InterPro" id="IPR036881">
    <property type="entry name" value="Glyco_hydro_3_C_sf"/>
</dbReference>
<keyword evidence="3" id="KW-0119">Carbohydrate metabolism</keyword>
<evidence type="ECO:0000256" key="8">
    <source>
        <dbReference type="RuleBase" id="RU361161"/>
    </source>
</evidence>
<dbReference type="Proteomes" id="UP000317023">
    <property type="component" value="Unassembled WGS sequence"/>
</dbReference>
<dbReference type="SMART" id="SM01217">
    <property type="entry name" value="Fn3_like"/>
    <property type="match status" value="1"/>
</dbReference>
<dbReference type="EMBL" id="SGOE01000002">
    <property type="protein sequence ID" value="TRB07318.1"/>
    <property type="molecule type" value="Genomic_DNA"/>
</dbReference>
<organism evidence="10 11">
    <name type="scientific">Agrobacterium tumefaciens</name>
    <dbReference type="NCBI Taxonomy" id="358"/>
    <lineage>
        <taxon>Bacteria</taxon>
        <taxon>Pseudomonadati</taxon>
        <taxon>Pseudomonadota</taxon>
        <taxon>Alphaproteobacteria</taxon>
        <taxon>Hyphomicrobiales</taxon>
        <taxon>Rhizobiaceae</taxon>
        <taxon>Rhizobium/Agrobacterium group</taxon>
        <taxon>Agrobacterium</taxon>
        <taxon>Agrobacterium tumefaciens complex</taxon>
    </lineage>
</organism>
<evidence type="ECO:0000256" key="6">
    <source>
        <dbReference type="ARBA" id="ARBA00032194"/>
    </source>
</evidence>
<evidence type="ECO:0000313" key="10">
    <source>
        <dbReference type="EMBL" id="TRB07318.1"/>
    </source>
</evidence>
<dbReference type="GO" id="GO:0008422">
    <property type="term" value="F:beta-glucosidase activity"/>
    <property type="evidence" value="ECO:0007669"/>
    <property type="project" value="UniProtKB-ARBA"/>
</dbReference>
<dbReference type="InterPro" id="IPR013783">
    <property type="entry name" value="Ig-like_fold"/>
</dbReference>
<feature type="domain" description="Fibronectin type III-like" evidence="9">
    <location>
        <begin position="606"/>
        <end position="676"/>
    </location>
</feature>
<evidence type="ECO:0000256" key="4">
    <source>
        <dbReference type="ARBA" id="ARBA00023295"/>
    </source>
</evidence>
<name>A0A546Y2T5_AGRTU</name>
<keyword evidence="2 8" id="KW-0378">Hydrolase</keyword>
<dbReference type="PANTHER" id="PTHR42715:SF10">
    <property type="entry name" value="BETA-GLUCOSIDASE"/>
    <property type="match status" value="1"/>
</dbReference>
<evidence type="ECO:0000256" key="5">
    <source>
        <dbReference type="ARBA" id="ARBA00031448"/>
    </source>
</evidence>
<dbReference type="SUPFAM" id="SSF51445">
    <property type="entry name" value="(Trans)glycosidases"/>
    <property type="match status" value="1"/>
</dbReference>
<evidence type="ECO:0000256" key="2">
    <source>
        <dbReference type="ARBA" id="ARBA00022801"/>
    </source>
</evidence>
<dbReference type="InterPro" id="IPR019800">
    <property type="entry name" value="Glyco_hydro_3_AS"/>
</dbReference>
<sequence length="780" mass="83900">MLDKSQSAHQTIPSVVEAMTNQEKVDLLSGFGMWKTAAVPAYGIKPIVMTDGTYGVRYSIPQIDSDERGGMDLDAFLSVVNQRASDVAIAWGEMKPATCFPNGSAMGNSWDEVLMQRLGELLGKECRAMGVHLLLGPGINLRRTPLAGRSYEYYSEDPLVTGKLSAAVIEGIQSQGVGTSLKHFACNNSEVERTTMDSVVEERALREIYLKGFEIAIKQSRPWTIMSSYNRLNGVQASQDPWLLDQVLRKEWGFEGVVVSDWHGIKDRAVSLVAGGDLDMPESPRRKADLLAALDSGAVSADVADLSCRRMLELIELCNEGAKAPVPVYTAEEHHAEARAMAAASMVLVRNNGALPVNPDMKTILVVGRDAGTPVIQGSGCATTIPTMVDQPLDELQKALGVSHTLTFREEADADTLAMAGKADLVLVYTSTEGAYDGEGSDRTTLALGPGQDEMIAALAAVSKNVAVVIACPDAVEMPWIDQVNAVLVTFYSGQAMGGAVADILSGKVNPSGKLSVTFPKRLSDVPGFLHYPGENGRHVYGEGIHVGYRAYDLREVEPLFPFGHGLSYTTFAYSDLTVSASSIGLKDEITVAFTVTNTGDRAGGEVAQLYLQAPGKRLKRSLQELKGFAKPVLAPGASERVEINIKGSDLAVWDPALGRWVLEGVEARIIVGASSRDPKLSAGLTIKPSVLPFRRIAYDTQPAYVLPNAIACEHICAYLTSRCNISAEDAMRMLNHCSNSFFGIFTSLERRLRLSIPEAEVAGLIAEINAAMDAAEAKL</sequence>
<dbReference type="Gene3D" id="3.20.20.300">
    <property type="entry name" value="Glycoside hydrolase, family 3, N-terminal domain"/>
    <property type="match status" value="1"/>
</dbReference>
<proteinExistence type="inferred from homology"/>
<dbReference type="PRINTS" id="PR00133">
    <property type="entry name" value="GLHYDRLASE3"/>
</dbReference>
<dbReference type="InterPro" id="IPR026891">
    <property type="entry name" value="Fn3-like"/>
</dbReference>
<dbReference type="RefSeq" id="WP_065116689.1">
    <property type="nucleotide sequence ID" value="NZ_JAALYV010000011.1"/>
</dbReference>
<comment type="similarity">
    <text evidence="1 8">Belongs to the glycosyl hydrolase 3 family.</text>
</comment>
<accession>A0A546Y2T5</accession>
<dbReference type="Pfam" id="PF00933">
    <property type="entry name" value="Glyco_hydro_3"/>
    <property type="match status" value="1"/>
</dbReference>
<keyword evidence="4 8" id="KW-0326">Glycosidase</keyword>
<gene>
    <name evidence="10" type="ORF">EXN61_09360</name>
</gene>
<dbReference type="Gene3D" id="3.40.50.1700">
    <property type="entry name" value="Glycoside hydrolase family 3 C-terminal domain"/>
    <property type="match status" value="1"/>
</dbReference>
<dbReference type="InterPro" id="IPR017853">
    <property type="entry name" value="GH"/>
</dbReference>
<evidence type="ECO:0000256" key="3">
    <source>
        <dbReference type="ARBA" id="ARBA00023277"/>
    </source>
</evidence>
<dbReference type="FunFam" id="2.60.40.10:FF:000495">
    <property type="entry name" value="Periplasmic beta-glucosidase"/>
    <property type="match status" value="1"/>
</dbReference>
<dbReference type="InterPro" id="IPR036962">
    <property type="entry name" value="Glyco_hydro_3_N_sf"/>
</dbReference>
<dbReference type="Pfam" id="PF14310">
    <property type="entry name" value="Fn3-like"/>
    <property type="match status" value="1"/>
</dbReference>
<dbReference type="InterPro" id="IPR002772">
    <property type="entry name" value="Glyco_hydro_3_C"/>
</dbReference>
<dbReference type="PANTHER" id="PTHR42715">
    <property type="entry name" value="BETA-GLUCOSIDASE"/>
    <property type="match status" value="1"/>
</dbReference>